<reference evidence="5 6" key="1">
    <citation type="journal article" date="2010" name="Nature">
        <title>Genome sequencing and analysis of the model grass Brachypodium distachyon.</title>
        <authorList>
            <consortium name="International Brachypodium Initiative"/>
        </authorList>
    </citation>
    <scope>NUCLEOTIDE SEQUENCE [LARGE SCALE GENOMIC DNA]</scope>
    <source>
        <strain evidence="5 6">Bd21</strain>
    </source>
</reference>
<proteinExistence type="inferred from homology"/>
<dbReference type="PROSITE" id="PS00451">
    <property type="entry name" value="PATHOGENESIS_BETVI"/>
    <property type="match status" value="1"/>
</dbReference>
<protein>
    <recommendedName>
        <fullName evidence="4">Bet v I/Major latex protein domain-containing protein</fullName>
    </recommendedName>
</protein>
<dbReference type="GO" id="GO:0038023">
    <property type="term" value="F:signaling receptor activity"/>
    <property type="evidence" value="ECO:0000318"/>
    <property type="project" value="GO_Central"/>
</dbReference>
<dbReference type="GO" id="GO:0004864">
    <property type="term" value="F:protein phosphatase inhibitor activity"/>
    <property type="evidence" value="ECO:0000318"/>
    <property type="project" value="GO_Central"/>
</dbReference>
<dbReference type="GO" id="GO:0005634">
    <property type="term" value="C:nucleus"/>
    <property type="evidence" value="ECO:0000318"/>
    <property type="project" value="GO_Central"/>
</dbReference>
<dbReference type="AlphaFoldDB" id="I1H6C6"/>
<dbReference type="STRING" id="15368.I1H6C6"/>
<dbReference type="Pfam" id="PF00407">
    <property type="entry name" value="Bet_v_1"/>
    <property type="match status" value="1"/>
</dbReference>
<evidence type="ECO:0000256" key="1">
    <source>
        <dbReference type="ARBA" id="ARBA00004123"/>
    </source>
</evidence>
<evidence type="ECO:0000256" key="2">
    <source>
        <dbReference type="ARBA" id="ARBA00009744"/>
    </source>
</evidence>
<comment type="similarity">
    <text evidence="2 3">Belongs to the BetVI family.</text>
</comment>
<dbReference type="SUPFAM" id="SSF55961">
    <property type="entry name" value="Bet v1-like"/>
    <property type="match status" value="1"/>
</dbReference>
<keyword evidence="3" id="KW-0611">Plant defense</keyword>
<dbReference type="HOGENOM" id="CLU_081988_2_1_1"/>
<dbReference type="EnsemblPlants" id="KQK22062">
    <property type="protein sequence ID" value="KQK22062"/>
    <property type="gene ID" value="BRADI_1g64880v3"/>
</dbReference>
<dbReference type="InterPro" id="IPR000916">
    <property type="entry name" value="Bet_v_I/MLP"/>
</dbReference>
<dbReference type="InterPro" id="IPR024949">
    <property type="entry name" value="Bet_v_I_allergen"/>
</dbReference>
<dbReference type="FunFam" id="3.30.530.20:FF:000007">
    <property type="entry name" value="Major pollen allergen Bet v 1-A"/>
    <property type="match status" value="1"/>
</dbReference>
<evidence type="ECO:0000313" key="5">
    <source>
        <dbReference type="EMBL" id="KQK22062.1"/>
    </source>
</evidence>
<name>I1H6C6_BRADI</name>
<dbReference type="PRINTS" id="PR00634">
    <property type="entry name" value="BETALLERGEN"/>
</dbReference>
<dbReference type="Proteomes" id="UP000008810">
    <property type="component" value="Chromosome 1"/>
</dbReference>
<dbReference type="GeneID" id="100842377"/>
<dbReference type="GO" id="GO:0005737">
    <property type="term" value="C:cytoplasm"/>
    <property type="evidence" value="ECO:0000318"/>
    <property type="project" value="GO_Central"/>
</dbReference>
<feature type="domain" description="Bet v I/Major latex protein" evidence="4">
    <location>
        <begin position="5"/>
        <end position="157"/>
    </location>
</feature>
<organism evidence="6">
    <name type="scientific">Brachypodium distachyon</name>
    <name type="common">Purple false brome</name>
    <name type="synonym">Trachynia distachya</name>
    <dbReference type="NCBI Taxonomy" id="15368"/>
    <lineage>
        <taxon>Eukaryota</taxon>
        <taxon>Viridiplantae</taxon>
        <taxon>Streptophyta</taxon>
        <taxon>Embryophyta</taxon>
        <taxon>Tracheophyta</taxon>
        <taxon>Spermatophyta</taxon>
        <taxon>Magnoliopsida</taxon>
        <taxon>Liliopsida</taxon>
        <taxon>Poales</taxon>
        <taxon>Poaceae</taxon>
        <taxon>BOP clade</taxon>
        <taxon>Pooideae</taxon>
        <taxon>Stipodae</taxon>
        <taxon>Brachypodieae</taxon>
        <taxon>Brachypodium</taxon>
    </lineage>
</organism>
<dbReference type="OrthoDB" id="1500546at2759"/>
<dbReference type="PANTHER" id="PTHR31213:SF197">
    <property type="entry name" value="BET V I_MAJOR LATEX PROTEIN DOMAIN-CONTAINING PROTEIN"/>
    <property type="match status" value="1"/>
</dbReference>
<comment type="subcellular location">
    <subcellularLocation>
        <location evidence="1">Nucleus</location>
    </subcellularLocation>
</comment>
<dbReference type="InterPro" id="IPR023393">
    <property type="entry name" value="START-like_dom_sf"/>
</dbReference>
<evidence type="ECO:0000259" key="4">
    <source>
        <dbReference type="Pfam" id="PF00407"/>
    </source>
</evidence>
<dbReference type="Gramene" id="KQK22062">
    <property type="protein sequence ID" value="KQK22062"/>
    <property type="gene ID" value="BRADI_1g64880v3"/>
</dbReference>
<dbReference type="GO" id="GO:0010427">
    <property type="term" value="F:abscisic acid binding"/>
    <property type="evidence" value="ECO:0000318"/>
    <property type="project" value="GO_Central"/>
</dbReference>
<evidence type="ECO:0000313" key="7">
    <source>
        <dbReference type="Proteomes" id="UP000008810"/>
    </source>
</evidence>
<dbReference type="GO" id="GO:0006952">
    <property type="term" value="P:defense response"/>
    <property type="evidence" value="ECO:0007669"/>
    <property type="project" value="UniProtKB-KW"/>
</dbReference>
<accession>I1H6C6</accession>
<evidence type="ECO:0000256" key="3">
    <source>
        <dbReference type="RuleBase" id="RU000409"/>
    </source>
</evidence>
<dbReference type="CDD" id="cd07816">
    <property type="entry name" value="Bet_v1-like"/>
    <property type="match status" value="1"/>
</dbReference>
<dbReference type="OMA" id="HVNERID"/>
<keyword evidence="7" id="KW-1185">Reference proteome</keyword>
<dbReference type="eggNOG" id="ENOG502RXTQ">
    <property type="taxonomic scope" value="Eukaryota"/>
</dbReference>
<evidence type="ECO:0000313" key="6">
    <source>
        <dbReference type="EnsemblPlants" id="KQK22062"/>
    </source>
</evidence>
<dbReference type="InterPro" id="IPR050279">
    <property type="entry name" value="Plant_def-hormone_signal"/>
</dbReference>
<reference evidence="5" key="2">
    <citation type="submission" date="2017-06" db="EMBL/GenBank/DDBJ databases">
        <title>WGS assembly of Brachypodium distachyon.</title>
        <authorList>
            <consortium name="The International Brachypodium Initiative"/>
            <person name="Lucas S."/>
            <person name="Harmon-Smith M."/>
            <person name="Lail K."/>
            <person name="Tice H."/>
            <person name="Grimwood J."/>
            <person name="Bruce D."/>
            <person name="Barry K."/>
            <person name="Shu S."/>
            <person name="Lindquist E."/>
            <person name="Wang M."/>
            <person name="Pitluck S."/>
            <person name="Vogel J.P."/>
            <person name="Garvin D.F."/>
            <person name="Mockler T.C."/>
            <person name="Schmutz J."/>
            <person name="Rokhsar D."/>
            <person name="Bevan M.W."/>
        </authorList>
    </citation>
    <scope>NUCLEOTIDE SEQUENCE</scope>
    <source>
        <strain evidence="5">Bd21</strain>
    </source>
</reference>
<sequence length="164" mass="17928">MASTNSWTYEIESSVAAPRLFCAGVKHWHVLAPKLVPQIVVSAHSVEEDEGSIGSVVVRQFDFTSAMPFSLLKERIEFLDAEKCEFKWTLIEGGGIGTGIEMATSHVKVEPTANGGSVVKVDSSYKFLPSVEVNDEITKAKESVTAIFKTVEAYLIANPQEYTV</sequence>
<dbReference type="GO" id="GO:0009738">
    <property type="term" value="P:abscisic acid-activated signaling pathway"/>
    <property type="evidence" value="ECO:0000318"/>
    <property type="project" value="GO_Central"/>
</dbReference>
<dbReference type="PANTHER" id="PTHR31213">
    <property type="entry name" value="OS08G0374000 PROTEIN-RELATED"/>
    <property type="match status" value="1"/>
</dbReference>
<dbReference type="Gene3D" id="3.30.530.20">
    <property type="match status" value="1"/>
</dbReference>
<reference evidence="6" key="3">
    <citation type="submission" date="2018-08" db="UniProtKB">
        <authorList>
            <consortium name="EnsemblPlants"/>
        </authorList>
    </citation>
    <scope>IDENTIFICATION</scope>
    <source>
        <strain evidence="6">cv. Bd21</strain>
    </source>
</reference>
<dbReference type="KEGG" id="bdi:100842377"/>
<gene>
    <name evidence="6" type="primary">LOC100842377</name>
    <name evidence="5" type="ORF">BRADI_1g64880v3</name>
</gene>
<keyword evidence="3" id="KW-0568">Pathogenesis-related protein</keyword>
<dbReference type="RefSeq" id="XP_003558108.1">
    <property type="nucleotide sequence ID" value="XM_003558060.4"/>
</dbReference>
<dbReference type="EMBL" id="CM000880">
    <property type="protein sequence ID" value="KQK22062.1"/>
    <property type="molecule type" value="Genomic_DNA"/>
</dbReference>